<name>A0A1I2K0B5_9ACTN</name>
<evidence type="ECO:0008006" key="5">
    <source>
        <dbReference type="Google" id="ProtNLM"/>
    </source>
</evidence>
<reference evidence="3 4" key="1">
    <citation type="submission" date="2016-10" db="EMBL/GenBank/DDBJ databases">
        <authorList>
            <person name="de Groot N.N."/>
        </authorList>
    </citation>
    <scope>NUCLEOTIDE SEQUENCE [LARGE SCALE GENOMIC DNA]</scope>
    <source>
        <strain evidence="3 4">CGMCC 4.3510</strain>
    </source>
</reference>
<dbReference type="EMBL" id="FONG01000020">
    <property type="protein sequence ID" value="SFF58416.1"/>
    <property type="molecule type" value="Genomic_DNA"/>
</dbReference>
<evidence type="ECO:0000313" key="3">
    <source>
        <dbReference type="EMBL" id="SFF58416.1"/>
    </source>
</evidence>
<dbReference type="Gene3D" id="6.10.30.10">
    <property type="match status" value="1"/>
</dbReference>
<dbReference type="PANTHER" id="PTHR34075">
    <property type="entry name" value="BLR3430 PROTEIN"/>
    <property type="match status" value="1"/>
</dbReference>
<evidence type="ECO:0000313" key="4">
    <source>
        <dbReference type="Proteomes" id="UP000199323"/>
    </source>
</evidence>
<dbReference type="Proteomes" id="UP000199323">
    <property type="component" value="Unassembled WGS sequence"/>
</dbReference>
<dbReference type="SUPFAM" id="SSF50249">
    <property type="entry name" value="Nucleic acid-binding proteins"/>
    <property type="match status" value="1"/>
</dbReference>
<dbReference type="PANTHER" id="PTHR34075:SF5">
    <property type="entry name" value="BLR3430 PROTEIN"/>
    <property type="match status" value="1"/>
</dbReference>
<keyword evidence="4" id="KW-1185">Reference proteome</keyword>
<accession>A0A1I2K0B5</accession>
<organism evidence="3 4">
    <name type="scientific">Actinacidiphila alni</name>
    <dbReference type="NCBI Taxonomy" id="380248"/>
    <lineage>
        <taxon>Bacteria</taxon>
        <taxon>Bacillati</taxon>
        <taxon>Actinomycetota</taxon>
        <taxon>Actinomycetes</taxon>
        <taxon>Kitasatosporales</taxon>
        <taxon>Streptomycetaceae</taxon>
        <taxon>Actinacidiphila</taxon>
    </lineage>
</organism>
<dbReference type="Pfam" id="PF12172">
    <property type="entry name" value="zf-ChsH2"/>
    <property type="match status" value="1"/>
</dbReference>
<dbReference type="InterPro" id="IPR052513">
    <property type="entry name" value="Thioester_dehydratase-like"/>
</dbReference>
<dbReference type="AlphaFoldDB" id="A0A1I2K0B5"/>
<dbReference type="STRING" id="380248.SAMN05216251_12032"/>
<feature type="domain" description="ChsH2 rubredoxin-like zinc ribbon" evidence="2">
    <location>
        <begin position="42"/>
        <end position="73"/>
    </location>
</feature>
<sequence>MRPMTSETVRGAQGTLEIVDVVDSWTKPVPDLDPVSTTYFRAAHDGTLLIQHCPACGTRQHYPRLVCRHCAATPEWEAASGLGTVYTFTVVRQAGMPGFQDGPYVIALIDLDEGPRMMGNITDSPVDDVRIGARVQAYQLRIADGIGLPQWRLAAVSAPNA</sequence>
<gene>
    <name evidence="3" type="ORF">SAMN05216251_12032</name>
</gene>
<dbReference type="InterPro" id="IPR012340">
    <property type="entry name" value="NA-bd_OB-fold"/>
</dbReference>
<dbReference type="Pfam" id="PF01796">
    <property type="entry name" value="OB_ChsH2_C"/>
    <property type="match status" value="1"/>
</dbReference>
<protein>
    <recommendedName>
        <fullName evidence="5">Zn-ribbon domain-containing OB-fold protein</fullName>
    </recommendedName>
</protein>
<evidence type="ECO:0000259" key="2">
    <source>
        <dbReference type="Pfam" id="PF12172"/>
    </source>
</evidence>
<dbReference type="OrthoDB" id="7470921at2"/>
<proteinExistence type="predicted"/>
<evidence type="ECO:0000259" key="1">
    <source>
        <dbReference type="Pfam" id="PF01796"/>
    </source>
</evidence>
<dbReference type="InterPro" id="IPR022002">
    <property type="entry name" value="ChsH2_Znr"/>
</dbReference>
<dbReference type="InterPro" id="IPR002878">
    <property type="entry name" value="ChsH2_C"/>
</dbReference>
<feature type="domain" description="ChsH2 C-terminal OB-fold" evidence="1">
    <location>
        <begin position="76"/>
        <end position="137"/>
    </location>
</feature>